<dbReference type="GO" id="GO:0009103">
    <property type="term" value="P:lipopolysaccharide biosynthetic process"/>
    <property type="evidence" value="ECO:0007669"/>
    <property type="project" value="TreeGrafter"/>
</dbReference>
<feature type="domain" description="Glycosyl transferase family 1" evidence="2">
    <location>
        <begin position="207"/>
        <end position="381"/>
    </location>
</feature>
<dbReference type="RefSeq" id="WP_089874631.1">
    <property type="nucleotide sequence ID" value="NZ_FNBH01000004.1"/>
</dbReference>
<dbReference type="Pfam" id="PF00534">
    <property type="entry name" value="Glycos_transf_1"/>
    <property type="match status" value="1"/>
</dbReference>
<protein>
    <submittedName>
        <fullName evidence="3">Glycosyltransferase involved in cell wall bisynthesis</fullName>
    </submittedName>
</protein>
<reference evidence="4" key="1">
    <citation type="submission" date="2016-10" db="EMBL/GenBank/DDBJ databases">
        <authorList>
            <person name="Varghese N."/>
            <person name="Submissions S."/>
        </authorList>
    </citation>
    <scope>NUCLEOTIDE SEQUENCE [LARGE SCALE GENOMIC DNA]</scope>
    <source>
        <strain evidence="4">DSM 19684</strain>
    </source>
</reference>
<sequence length="755" mass="86590">MNKNINSDVEDKAIRQSYNGQKHKTNNKTEIIFVSTFPPKVCGIATYTQDLIRSLHSKFGESFKAIICPMETEEENYEYQEYTEYKLNISDAVSYLELAAKINKNDAIDLVMLQHEFGFFNETRNGLYLFLKNLKKDVIITFHTVLPKPDKELKEKVKEIADFARSLVVMTSISADILSNDYEISSDKITVIPHGTHLLPFTDKIALKEKYDLKDKKVLSTFGLLGSGKNIETTLKALPAIIAKNPDVIFLILGKTHPAIVRLEGEKYRDFLEDLTCKLHLENNIRFINDYLPLPELLEYLQLTDVYLFTSKDRNQAVSGTFSYAISSGCAIVSTPIPHALEVLKEDTGIIIDFEAPGQLSVAVNTLLENESKREELRQKSLEKMAPTAWENSSILHALLFQEFGNNKTELNYNLPEINLDHIQNMTTDFGMIQFSKISKPDINSGYTLDDNARAMIAICRHFQINEKKSDLQLISIYLNFIKFCQQKDGSFLNYVDDHKQFTQQNYETNLDDSNGRAIWALGYLMSLKEILPQEFSETAEEIIQKNLIWAEKIHSTRAMAFIVKGLHYQNSGKNLPLLKELADRLVKMYQHEAKDDWHWFESYLTYGNSLIPEALLCAWISTKDEIYKQIAEESFQFLLSKIMIDGNIKVISNKGWLQKENTENDLPIGGEQPIDVTYTILALEKFHTVFNDKRYLEMMKNSFNWFLGKNHLDQIVYNPATGGCYDGIEEKNVNLNQGAESTISYLMARLCFDK</sequence>
<dbReference type="EMBL" id="FNBH01000004">
    <property type="protein sequence ID" value="SDG46172.1"/>
    <property type="molecule type" value="Genomic_DNA"/>
</dbReference>
<evidence type="ECO:0000313" key="3">
    <source>
        <dbReference type="EMBL" id="SDG46172.1"/>
    </source>
</evidence>
<dbReference type="Proteomes" id="UP000199203">
    <property type="component" value="Unassembled WGS sequence"/>
</dbReference>
<keyword evidence="1 3" id="KW-0808">Transferase</keyword>
<evidence type="ECO:0000256" key="1">
    <source>
        <dbReference type="ARBA" id="ARBA00022679"/>
    </source>
</evidence>
<accession>A0A1G7UF24</accession>
<proteinExistence type="predicted"/>
<dbReference type="GO" id="GO:0016757">
    <property type="term" value="F:glycosyltransferase activity"/>
    <property type="evidence" value="ECO:0007669"/>
    <property type="project" value="InterPro"/>
</dbReference>
<evidence type="ECO:0000313" key="4">
    <source>
        <dbReference type="Proteomes" id="UP000199203"/>
    </source>
</evidence>
<dbReference type="SUPFAM" id="SSF53756">
    <property type="entry name" value="UDP-Glycosyltransferase/glycogen phosphorylase"/>
    <property type="match status" value="1"/>
</dbReference>
<dbReference type="OrthoDB" id="9765330at2"/>
<dbReference type="Gene3D" id="3.40.50.2000">
    <property type="entry name" value="Glycogen Phosphorylase B"/>
    <property type="match status" value="2"/>
</dbReference>
<dbReference type="InterPro" id="IPR008928">
    <property type="entry name" value="6-hairpin_glycosidase_sf"/>
</dbReference>
<gene>
    <name evidence="3" type="ORF">SAMN05421825_3421</name>
</gene>
<evidence type="ECO:0000259" key="2">
    <source>
        <dbReference type="Pfam" id="PF00534"/>
    </source>
</evidence>
<organism evidence="3 4">
    <name type="scientific">Epilithonimonas hungarica</name>
    <dbReference type="NCBI Taxonomy" id="454006"/>
    <lineage>
        <taxon>Bacteria</taxon>
        <taxon>Pseudomonadati</taxon>
        <taxon>Bacteroidota</taxon>
        <taxon>Flavobacteriia</taxon>
        <taxon>Flavobacteriales</taxon>
        <taxon>Weeksellaceae</taxon>
        <taxon>Chryseobacterium group</taxon>
        <taxon>Epilithonimonas</taxon>
    </lineage>
</organism>
<keyword evidence="4" id="KW-1185">Reference proteome</keyword>
<dbReference type="AlphaFoldDB" id="A0A1G7UF24"/>
<dbReference type="InterPro" id="IPR001296">
    <property type="entry name" value="Glyco_trans_1"/>
</dbReference>
<dbReference type="PANTHER" id="PTHR46401">
    <property type="entry name" value="GLYCOSYLTRANSFERASE WBBK-RELATED"/>
    <property type="match status" value="1"/>
</dbReference>
<dbReference type="PANTHER" id="PTHR46401:SF2">
    <property type="entry name" value="GLYCOSYLTRANSFERASE WBBK-RELATED"/>
    <property type="match status" value="1"/>
</dbReference>
<dbReference type="SUPFAM" id="SSF48208">
    <property type="entry name" value="Six-hairpin glycosidases"/>
    <property type="match status" value="1"/>
</dbReference>
<name>A0A1G7UF24_9FLAO</name>
<dbReference type="STRING" id="454006.SAMN05421825_3421"/>